<organism evidence="2 3">
    <name type="scientific">Alternaria panax</name>
    <dbReference type="NCBI Taxonomy" id="48097"/>
    <lineage>
        <taxon>Eukaryota</taxon>
        <taxon>Fungi</taxon>
        <taxon>Dikarya</taxon>
        <taxon>Ascomycota</taxon>
        <taxon>Pezizomycotina</taxon>
        <taxon>Dothideomycetes</taxon>
        <taxon>Pleosporomycetidae</taxon>
        <taxon>Pleosporales</taxon>
        <taxon>Pleosporineae</taxon>
        <taxon>Pleosporaceae</taxon>
        <taxon>Alternaria</taxon>
        <taxon>Alternaria sect. Panax</taxon>
    </lineage>
</organism>
<feature type="region of interest" description="Disordered" evidence="1">
    <location>
        <begin position="343"/>
        <end position="400"/>
    </location>
</feature>
<name>A0AAD4I4S8_9PLEO</name>
<accession>A0AAD4I4S8</accession>
<evidence type="ECO:0000256" key="1">
    <source>
        <dbReference type="SAM" id="MobiDB-lite"/>
    </source>
</evidence>
<protein>
    <submittedName>
        <fullName evidence="2">Uncharacterized protein</fullName>
    </submittedName>
</protein>
<dbReference type="AlphaFoldDB" id="A0AAD4I4S8"/>
<feature type="compositionally biased region" description="Low complexity" evidence="1">
    <location>
        <begin position="287"/>
        <end position="296"/>
    </location>
</feature>
<feature type="compositionally biased region" description="Low complexity" evidence="1">
    <location>
        <begin position="352"/>
        <end position="363"/>
    </location>
</feature>
<dbReference type="Proteomes" id="UP001199106">
    <property type="component" value="Unassembled WGS sequence"/>
</dbReference>
<reference evidence="2" key="1">
    <citation type="submission" date="2021-07" db="EMBL/GenBank/DDBJ databases">
        <title>Genome Resource of American Ginseng Black Spot Pathogen Alternaria panax.</title>
        <authorList>
            <person name="Qiu C."/>
            <person name="Wang W."/>
            <person name="Liu Z."/>
        </authorList>
    </citation>
    <scope>NUCLEOTIDE SEQUENCE</scope>
    <source>
        <strain evidence="2">BNCC115425</strain>
    </source>
</reference>
<feature type="region of interest" description="Disordered" evidence="1">
    <location>
        <begin position="278"/>
        <end position="301"/>
    </location>
</feature>
<comment type="caution">
    <text evidence="2">The sequence shown here is derived from an EMBL/GenBank/DDBJ whole genome shotgun (WGS) entry which is preliminary data.</text>
</comment>
<keyword evidence="3" id="KW-1185">Reference proteome</keyword>
<feature type="compositionally biased region" description="Polar residues" evidence="1">
    <location>
        <begin position="382"/>
        <end position="394"/>
    </location>
</feature>
<evidence type="ECO:0000313" key="2">
    <source>
        <dbReference type="EMBL" id="KAG9185307.1"/>
    </source>
</evidence>
<feature type="region of interest" description="Disordered" evidence="1">
    <location>
        <begin position="769"/>
        <end position="802"/>
    </location>
</feature>
<evidence type="ECO:0000313" key="3">
    <source>
        <dbReference type="Proteomes" id="UP001199106"/>
    </source>
</evidence>
<sequence length="844" mass="86894">MPDPAYDMSSSLPVLLDVTSSSFHNVPPHLPATLSVPIYTNRSTTVSPPVTPTVVTYTASGSAPPFSNITSVLANSSIPNGVCTGCIIAGYGPVTTSYTSGEFYNPWTSTVVTETIVTEYSTYMYNNTVETVVTEQRTANQTKTLTGTDGQLITRATPTFTVQPTPGVIFHLNAGPTYVIYNRLSGALDDYHEIYWPDEDVTQGYCSPTVTPLTSWQPASTATKSWSYFIETLTGKLPESTPSDQPVPLPSKLIEYLKQDPDIQRQFRGSDIATCSFSRPPESFLRPKPTGTNAPTAPAPSPFPIFLSPSTGTYLATSFESTSVHVTVRGCLRCQDTVTKDVADPTMSNKMADPTPANDPNPDQHNNAPSPSQPDKPADNTAKPTQGGENTSPSIPDVANTFIDDNPLLWTDGNPGATTTRSVTIGGVVFPVNTPKPTQAEPDSQNGENYNPVLPVIVIGSETLTQGQTKTINGVPVVVPTDGGGTRIVVDGSAVPFNPATTQGLPVLMVGGGTVPANSQGEYVLGTETLEPGGPAIVINGNTVSMAPNGMAIVNGATQTIANVPVPTGAPAITVGSQAVSATVVGGSTVFVVAPGQTLSAGSTLVVDGTTYSMPTGGQGSTIVINGQTSSLSDGQSVITLDAGRSITAQIVSGTTVYVLAPDQTLTPGGVLTVSGTTYSMPSSASGSVVIINGATSTLAAGSGITAAPALTINGVTYTHTIRDGTTEYVLNDGTSLAPGSSVEIDGTTYSLDSQGTALIINGQTSTIPKLPKSNSASTTRPASSSTTRSASSSTTRSRDAGDLIASGIGETSKAVGVSTHVGGLDKWVESLVVGVAGWLALLL</sequence>
<gene>
    <name evidence="2" type="ORF">G6011_07851</name>
</gene>
<feature type="compositionally biased region" description="Low complexity" evidence="1">
    <location>
        <begin position="776"/>
        <end position="796"/>
    </location>
</feature>
<proteinExistence type="predicted"/>
<dbReference type="EMBL" id="JAANER010000011">
    <property type="protein sequence ID" value="KAG9185307.1"/>
    <property type="molecule type" value="Genomic_DNA"/>
</dbReference>